<dbReference type="AlphaFoldDB" id="A0A1F8H9V8"/>
<accession>A0A1F8H9V8</accession>
<protein>
    <submittedName>
        <fullName evidence="1">Uncharacterized protein</fullName>
    </submittedName>
</protein>
<name>A0A1F8H9V8_9BACT</name>
<sequence>MAPINQGKLDVWIYKFLLGTLGKEKTKLLKEELERRGKENRIFSAIEQKLLAAFTVDRPVRKYLGELLDDWEKRNWGS</sequence>
<dbReference type="Proteomes" id="UP000177745">
    <property type="component" value="Unassembled WGS sequence"/>
</dbReference>
<evidence type="ECO:0000313" key="1">
    <source>
        <dbReference type="EMBL" id="OGN34354.1"/>
    </source>
</evidence>
<comment type="caution">
    <text evidence="1">The sequence shown here is derived from an EMBL/GenBank/DDBJ whole genome shotgun (WGS) entry which is preliminary data.</text>
</comment>
<proteinExistence type="predicted"/>
<reference evidence="1 2" key="1">
    <citation type="journal article" date="2016" name="Nat. Commun.">
        <title>Thousands of microbial genomes shed light on interconnected biogeochemical processes in an aquifer system.</title>
        <authorList>
            <person name="Anantharaman K."/>
            <person name="Brown C.T."/>
            <person name="Hug L.A."/>
            <person name="Sharon I."/>
            <person name="Castelle C.J."/>
            <person name="Probst A.J."/>
            <person name="Thomas B.C."/>
            <person name="Singh A."/>
            <person name="Wilkins M.J."/>
            <person name="Karaoz U."/>
            <person name="Brodie E.L."/>
            <person name="Williams K.H."/>
            <person name="Hubbard S.S."/>
            <person name="Banfield J.F."/>
        </authorList>
    </citation>
    <scope>NUCLEOTIDE SEQUENCE [LARGE SCALE GENOMIC DNA]</scope>
</reference>
<evidence type="ECO:0000313" key="2">
    <source>
        <dbReference type="Proteomes" id="UP000177745"/>
    </source>
</evidence>
<dbReference type="EMBL" id="MGKY01000002">
    <property type="protein sequence ID" value="OGN34354.1"/>
    <property type="molecule type" value="Genomic_DNA"/>
</dbReference>
<organism evidence="1 2">
    <name type="scientific">Candidatus Yanofskybacteria bacterium RIFCSPLOWO2_12_FULL_43_11b</name>
    <dbReference type="NCBI Taxonomy" id="1802710"/>
    <lineage>
        <taxon>Bacteria</taxon>
        <taxon>Candidatus Yanofskyibacteriota</taxon>
    </lineage>
</organism>
<gene>
    <name evidence="1" type="ORF">A3G51_00375</name>
</gene>